<reference evidence="1" key="1">
    <citation type="journal article" date="2019" name="Environ. Microbiol.">
        <title>Fungal ecological strategies reflected in gene transcription - a case study of two litter decomposers.</title>
        <authorList>
            <person name="Barbi F."/>
            <person name="Kohler A."/>
            <person name="Barry K."/>
            <person name="Baskaran P."/>
            <person name="Daum C."/>
            <person name="Fauchery L."/>
            <person name="Ihrmark K."/>
            <person name="Kuo A."/>
            <person name="LaButti K."/>
            <person name="Lipzen A."/>
            <person name="Morin E."/>
            <person name="Grigoriev I.V."/>
            <person name="Henrissat B."/>
            <person name="Lindahl B."/>
            <person name="Martin F."/>
        </authorList>
    </citation>
    <scope>NUCLEOTIDE SEQUENCE</scope>
    <source>
        <strain evidence="1">JB14</strain>
    </source>
</reference>
<keyword evidence="2" id="KW-1185">Reference proteome</keyword>
<accession>A0A6A4GZP9</accession>
<proteinExistence type="predicted"/>
<dbReference type="EMBL" id="ML769640">
    <property type="protein sequence ID" value="KAE9390966.1"/>
    <property type="molecule type" value="Genomic_DNA"/>
</dbReference>
<sequence length="294" mass="33290">MTGTTLCMGLHPGVIRSLVDFLHKQQQLQKQKEVKNLLDVFSQSTLHDASNPYPQDLAQCIPRKPSHGFPSIWMLMFSSVLLNGCIIVRKIARGVPDIVVVNQHGSVHGSDCPLIQTITQPNHLLISNNVYNFDSQCNTFTFAELDNVRNYVKETQIATNLCDRFYAVDAGEVITDPVLLFKPYSSCQMIASNLLLNSFQQATHDARQMGWLLETSREEFNLNRNEIMLVMPLHWHLDYLTSLLGPEPPTPLMQTATLDDFILTVLREFNGSVLTEPLAEGPSIHKRVYKIEFH</sequence>
<gene>
    <name evidence="1" type="ORF">BT96DRAFT_945740</name>
</gene>
<protein>
    <submittedName>
        <fullName evidence="1">Uncharacterized protein</fullName>
    </submittedName>
</protein>
<dbReference type="AlphaFoldDB" id="A0A6A4GZP9"/>
<organism evidence="1 2">
    <name type="scientific">Gymnopus androsaceus JB14</name>
    <dbReference type="NCBI Taxonomy" id="1447944"/>
    <lineage>
        <taxon>Eukaryota</taxon>
        <taxon>Fungi</taxon>
        <taxon>Dikarya</taxon>
        <taxon>Basidiomycota</taxon>
        <taxon>Agaricomycotina</taxon>
        <taxon>Agaricomycetes</taxon>
        <taxon>Agaricomycetidae</taxon>
        <taxon>Agaricales</taxon>
        <taxon>Marasmiineae</taxon>
        <taxon>Omphalotaceae</taxon>
        <taxon>Gymnopus</taxon>
    </lineage>
</organism>
<name>A0A6A4GZP9_9AGAR</name>
<evidence type="ECO:0000313" key="1">
    <source>
        <dbReference type="EMBL" id="KAE9390966.1"/>
    </source>
</evidence>
<dbReference type="Proteomes" id="UP000799118">
    <property type="component" value="Unassembled WGS sequence"/>
</dbReference>
<evidence type="ECO:0000313" key="2">
    <source>
        <dbReference type="Proteomes" id="UP000799118"/>
    </source>
</evidence>